<evidence type="ECO:0000313" key="1">
    <source>
        <dbReference type="EMBL" id="PWQ99750.1"/>
    </source>
</evidence>
<proteinExistence type="predicted"/>
<organism evidence="1 2">
    <name type="scientific">Leucothrix pacifica</name>
    <dbReference type="NCBI Taxonomy" id="1247513"/>
    <lineage>
        <taxon>Bacteria</taxon>
        <taxon>Pseudomonadati</taxon>
        <taxon>Pseudomonadota</taxon>
        <taxon>Gammaproteobacteria</taxon>
        <taxon>Thiotrichales</taxon>
        <taxon>Thiotrichaceae</taxon>
        <taxon>Leucothrix</taxon>
    </lineage>
</organism>
<dbReference type="CDD" id="cd03025">
    <property type="entry name" value="DsbA_FrnE_like"/>
    <property type="match status" value="1"/>
</dbReference>
<reference evidence="1 2" key="1">
    <citation type="submission" date="2018-05" db="EMBL/GenBank/DDBJ databases">
        <title>Leucothrix arctica sp. nov., isolated from Arctic seawater.</title>
        <authorList>
            <person name="Choi A."/>
            <person name="Baek K."/>
        </authorList>
    </citation>
    <scope>NUCLEOTIDE SEQUENCE [LARGE SCALE GENOMIC DNA]</scope>
    <source>
        <strain evidence="1 2">JCM 18388</strain>
    </source>
</reference>
<keyword evidence="2" id="KW-1185">Reference proteome</keyword>
<dbReference type="Gene3D" id="1.10.472.60">
    <property type="entry name" value="putative protein disulfide isomerase domain"/>
    <property type="match status" value="1"/>
</dbReference>
<dbReference type="Pfam" id="PF13743">
    <property type="entry name" value="Thioredoxin_5"/>
    <property type="match status" value="1"/>
</dbReference>
<name>A0A317CTI0_9GAMM</name>
<dbReference type="RefSeq" id="WP_109836484.1">
    <property type="nucleotide sequence ID" value="NZ_QGKM01000008.1"/>
</dbReference>
<sequence>MIQNNQKILYYVHDPMCSWCWAFVPTWTKIQDELEGKLDIRYLLGGLAPDSDQIMPQEMQKAISGYWKTIEERVPGTYFNHDFWKVCTPRRSTYPSCRAVIAARKQQPELEKAMIQGIQEVYYLEAMNPSDDEVLINIADALGLDAEQFAVDLNSAETQQEFDAEMDLGARMGAQGFPSLILQTPEGYRYIPLDYNRPEVVLDQLKPLLEAAS</sequence>
<dbReference type="AlphaFoldDB" id="A0A317CTI0"/>
<evidence type="ECO:0000313" key="2">
    <source>
        <dbReference type="Proteomes" id="UP000245539"/>
    </source>
</evidence>
<dbReference type="Gene3D" id="3.40.30.10">
    <property type="entry name" value="Glutaredoxin"/>
    <property type="match status" value="1"/>
</dbReference>
<protein>
    <submittedName>
        <fullName evidence="1">DsbA family protein</fullName>
    </submittedName>
</protein>
<dbReference type="OrthoDB" id="9813770at2"/>
<comment type="caution">
    <text evidence="1">The sequence shown here is derived from an EMBL/GenBank/DDBJ whole genome shotgun (WGS) entry which is preliminary data.</text>
</comment>
<dbReference type="Proteomes" id="UP000245539">
    <property type="component" value="Unassembled WGS sequence"/>
</dbReference>
<dbReference type="PANTHER" id="PTHR13887">
    <property type="entry name" value="GLUTATHIONE S-TRANSFERASE KAPPA"/>
    <property type="match status" value="1"/>
</dbReference>
<gene>
    <name evidence="1" type="ORF">DKW60_04545</name>
</gene>
<dbReference type="PANTHER" id="PTHR13887:SF54">
    <property type="entry name" value="DSBA FAMILY PROTEIN"/>
    <property type="match status" value="1"/>
</dbReference>
<dbReference type="SUPFAM" id="SSF52833">
    <property type="entry name" value="Thioredoxin-like"/>
    <property type="match status" value="1"/>
</dbReference>
<dbReference type="EMBL" id="QGKM01000008">
    <property type="protein sequence ID" value="PWQ99750.1"/>
    <property type="molecule type" value="Genomic_DNA"/>
</dbReference>
<accession>A0A317CTI0</accession>
<dbReference type="InterPro" id="IPR036249">
    <property type="entry name" value="Thioredoxin-like_sf"/>
</dbReference>